<feature type="domain" description="Groucho/TLE N-terminal Q-rich" evidence="1">
    <location>
        <begin position="1"/>
        <end position="38"/>
    </location>
</feature>
<dbReference type="EMBL" id="JASSZA010000001">
    <property type="protein sequence ID" value="KAK2119660.1"/>
    <property type="molecule type" value="Genomic_DNA"/>
</dbReference>
<organism evidence="2 3">
    <name type="scientific">Saguinus oedipus</name>
    <name type="common">Cotton-top tamarin</name>
    <name type="synonym">Oedipomidas oedipus</name>
    <dbReference type="NCBI Taxonomy" id="9490"/>
    <lineage>
        <taxon>Eukaryota</taxon>
        <taxon>Metazoa</taxon>
        <taxon>Chordata</taxon>
        <taxon>Craniata</taxon>
        <taxon>Vertebrata</taxon>
        <taxon>Euteleostomi</taxon>
        <taxon>Mammalia</taxon>
        <taxon>Eutheria</taxon>
        <taxon>Euarchontoglires</taxon>
        <taxon>Primates</taxon>
        <taxon>Haplorrhini</taxon>
        <taxon>Platyrrhini</taxon>
        <taxon>Cebidae</taxon>
        <taxon>Callitrichinae</taxon>
        <taxon>Saguinus</taxon>
    </lineage>
</organism>
<dbReference type="InterPro" id="IPR005617">
    <property type="entry name" value="Groucho/TLE_N"/>
</dbReference>
<protein>
    <recommendedName>
        <fullName evidence="1">Groucho/TLE N-terminal Q-rich domain-containing protein</fullName>
    </recommendedName>
</protein>
<accession>A0ABQ9WDD3</accession>
<dbReference type="Pfam" id="PF03920">
    <property type="entry name" value="TLE_N"/>
    <property type="match status" value="1"/>
</dbReference>
<evidence type="ECO:0000313" key="3">
    <source>
        <dbReference type="Proteomes" id="UP001266305"/>
    </source>
</evidence>
<dbReference type="Proteomes" id="UP001266305">
    <property type="component" value="Unassembled WGS sequence"/>
</dbReference>
<sequence length="61" mass="7508">MQRHYVMYYEMSYGLNIEMHKQQINRHLLHLLEKMLSRVDKRLHMVQRIDWIGQKLAAVNV</sequence>
<reference evidence="2 3" key="1">
    <citation type="submission" date="2023-05" db="EMBL/GenBank/DDBJ databases">
        <title>B98-5 Cell Line De Novo Hybrid Assembly: An Optical Mapping Approach.</title>
        <authorList>
            <person name="Kananen K."/>
            <person name="Auerbach J.A."/>
            <person name="Kautto E."/>
            <person name="Blachly J.S."/>
        </authorList>
    </citation>
    <scope>NUCLEOTIDE SEQUENCE [LARGE SCALE GENOMIC DNA]</scope>
    <source>
        <strain evidence="2">B95-8</strain>
        <tissue evidence="2">Cell line</tissue>
    </source>
</reference>
<proteinExistence type="predicted"/>
<name>A0ABQ9WDD3_SAGOE</name>
<gene>
    <name evidence="2" type="ORF">P7K49_001046</name>
</gene>
<comment type="caution">
    <text evidence="2">The sequence shown here is derived from an EMBL/GenBank/DDBJ whole genome shotgun (WGS) entry which is preliminary data.</text>
</comment>
<evidence type="ECO:0000313" key="2">
    <source>
        <dbReference type="EMBL" id="KAK2119660.1"/>
    </source>
</evidence>
<keyword evidence="3" id="KW-1185">Reference proteome</keyword>
<evidence type="ECO:0000259" key="1">
    <source>
        <dbReference type="Pfam" id="PF03920"/>
    </source>
</evidence>